<protein>
    <recommendedName>
        <fullName evidence="2 8">Carbonic anhydrase</fullName>
        <ecNumber evidence="2 8">4.2.1.1</ecNumber>
    </recommendedName>
    <alternativeName>
        <fullName evidence="8">Carbonate dehydratase</fullName>
    </alternativeName>
</protein>
<feature type="binding site" evidence="7">
    <location>
        <position position="92"/>
    </location>
    <ligand>
        <name>Zn(2+)</name>
        <dbReference type="ChEBI" id="CHEBI:29105"/>
    </ligand>
</feature>
<dbReference type="AlphaFoldDB" id="A0A9N9JTE8"/>
<feature type="non-terminal residue" evidence="9">
    <location>
        <position position="1"/>
    </location>
</feature>
<dbReference type="InterPro" id="IPR036874">
    <property type="entry name" value="Carbonic_anhydrase_sf"/>
</dbReference>
<reference evidence="9" key="1">
    <citation type="submission" date="2021-06" db="EMBL/GenBank/DDBJ databases">
        <authorList>
            <person name="Kallberg Y."/>
            <person name="Tangrot J."/>
            <person name="Rosling A."/>
        </authorList>
    </citation>
    <scope>NUCLEOTIDE SEQUENCE</scope>
    <source>
        <strain evidence="9">FL966</strain>
    </source>
</reference>
<dbReference type="PANTHER" id="PTHR11002">
    <property type="entry name" value="CARBONIC ANHYDRASE"/>
    <property type="match status" value="1"/>
</dbReference>
<dbReference type="EMBL" id="CAJVQA010028695">
    <property type="protein sequence ID" value="CAG8795181.1"/>
    <property type="molecule type" value="Genomic_DNA"/>
</dbReference>
<evidence type="ECO:0000313" key="10">
    <source>
        <dbReference type="Proteomes" id="UP000789759"/>
    </source>
</evidence>
<keyword evidence="5 8" id="KW-0456">Lyase</keyword>
<evidence type="ECO:0000313" key="9">
    <source>
        <dbReference type="EMBL" id="CAG8795181.1"/>
    </source>
</evidence>
<evidence type="ECO:0000256" key="3">
    <source>
        <dbReference type="ARBA" id="ARBA00022723"/>
    </source>
</evidence>
<dbReference type="Proteomes" id="UP000789759">
    <property type="component" value="Unassembled WGS sequence"/>
</dbReference>
<dbReference type="CDD" id="cd00883">
    <property type="entry name" value="beta_CA_cladeA"/>
    <property type="match status" value="1"/>
</dbReference>
<accession>A0A9N9JTE8</accession>
<gene>
    <name evidence="9" type="ORF">CPELLU_LOCUS17288</name>
</gene>
<dbReference type="OrthoDB" id="10248475at2759"/>
<dbReference type="Pfam" id="PF00484">
    <property type="entry name" value="Pro_CA"/>
    <property type="match status" value="1"/>
</dbReference>
<name>A0A9N9JTE8_9GLOM</name>
<evidence type="ECO:0000256" key="5">
    <source>
        <dbReference type="ARBA" id="ARBA00023239"/>
    </source>
</evidence>
<feature type="binding site" evidence="7">
    <location>
        <position position="38"/>
    </location>
    <ligand>
        <name>Zn(2+)</name>
        <dbReference type="ChEBI" id="CHEBI:29105"/>
    </ligand>
</feature>
<feature type="non-terminal residue" evidence="9">
    <location>
        <position position="172"/>
    </location>
</feature>
<comment type="catalytic activity">
    <reaction evidence="6 8">
        <text>hydrogencarbonate + H(+) = CO2 + H2O</text>
        <dbReference type="Rhea" id="RHEA:10748"/>
        <dbReference type="ChEBI" id="CHEBI:15377"/>
        <dbReference type="ChEBI" id="CHEBI:15378"/>
        <dbReference type="ChEBI" id="CHEBI:16526"/>
        <dbReference type="ChEBI" id="CHEBI:17544"/>
        <dbReference type="EC" id="4.2.1.1"/>
    </reaction>
</comment>
<dbReference type="EC" id="4.2.1.1" evidence="2 8"/>
<evidence type="ECO:0000256" key="2">
    <source>
        <dbReference type="ARBA" id="ARBA00012925"/>
    </source>
</evidence>
<evidence type="ECO:0000256" key="6">
    <source>
        <dbReference type="ARBA" id="ARBA00048348"/>
    </source>
</evidence>
<comment type="similarity">
    <text evidence="1 8">Belongs to the beta-class carbonic anhydrase family.</text>
</comment>
<keyword evidence="3 7" id="KW-0479">Metal-binding</keyword>
<feature type="binding site" evidence="7">
    <location>
        <position position="36"/>
    </location>
    <ligand>
        <name>Zn(2+)</name>
        <dbReference type="ChEBI" id="CHEBI:29105"/>
    </ligand>
</feature>
<evidence type="ECO:0000256" key="4">
    <source>
        <dbReference type="ARBA" id="ARBA00022833"/>
    </source>
</evidence>
<keyword evidence="10" id="KW-1185">Reference proteome</keyword>
<dbReference type="PANTHER" id="PTHR11002:SF76">
    <property type="entry name" value="CARBONIC ANHYDRASE"/>
    <property type="match status" value="1"/>
</dbReference>
<comment type="function">
    <text evidence="8">Reversible hydration of carbon dioxide.</text>
</comment>
<evidence type="ECO:0000256" key="8">
    <source>
        <dbReference type="RuleBase" id="RU003956"/>
    </source>
</evidence>
<organism evidence="9 10">
    <name type="scientific">Cetraspora pellucida</name>
    <dbReference type="NCBI Taxonomy" id="1433469"/>
    <lineage>
        <taxon>Eukaryota</taxon>
        <taxon>Fungi</taxon>
        <taxon>Fungi incertae sedis</taxon>
        <taxon>Mucoromycota</taxon>
        <taxon>Glomeromycotina</taxon>
        <taxon>Glomeromycetes</taxon>
        <taxon>Diversisporales</taxon>
        <taxon>Gigasporaceae</taxon>
        <taxon>Cetraspora</taxon>
    </lineage>
</organism>
<dbReference type="SMART" id="SM00947">
    <property type="entry name" value="Pro_CA"/>
    <property type="match status" value="1"/>
</dbReference>
<dbReference type="GO" id="GO:0004089">
    <property type="term" value="F:carbonate dehydratase activity"/>
    <property type="evidence" value="ECO:0007669"/>
    <property type="project" value="UniProtKB-UniRule"/>
</dbReference>
<comment type="cofactor">
    <cofactor evidence="7">
        <name>Zn(2+)</name>
        <dbReference type="ChEBI" id="CHEBI:29105"/>
    </cofactor>
    <text evidence="7">Binds 1 zinc ion per subunit.</text>
</comment>
<keyword evidence="4 7" id="KW-0862">Zinc</keyword>
<dbReference type="Gene3D" id="3.40.1050.10">
    <property type="entry name" value="Carbonic anhydrase"/>
    <property type="match status" value="1"/>
</dbReference>
<evidence type="ECO:0000256" key="7">
    <source>
        <dbReference type="PIRSR" id="PIRSR601765-1"/>
    </source>
</evidence>
<dbReference type="SUPFAM" id="SSF53056">
    <property type="entry name" value="beta-carbonic anhydrase, cab"/>
    <property type="match status" value="1"/>
</dbReference>
<proteinExistence type="inferred from homology"/>
<feature type="binding site" evidence="7">
    <location>
        <position position="95"/>
    </location>
    <ligand>
        <name>Zn(2+)</name>
        <dbReference type="ChEBI" id="CHEBI:29105"/>
    </ligand>
</feature>
<evidence type="ECO:0000256" key="1">
    <source>
        <dbReference type="ARBA" id="ARBA00006217"/>
    </source>
</evidence>
<dbReference type="InterPro" id="IPR001765">
    <property type="entry name" value="Carbonic_anhydrase"/>
</dbReference>
<sequence>LIDKNKTWVDDKNATDPSYFENLAKGQKPKFIWIGCSDSRFSPELITKSDLGEIFVLRNIANQFNTTDLNALSVLKYAIEYLEVRQIIVCGHYKCGGINASINNCGHGVIDHWLQSINEIYLSNKLQLDDKSEKERENLLSELNIKKQVQNISTTSIVQDAWNKDFADTGNG</sequence>
<comment type="caution">
    <text evidence="9">The sequence shown here is derived from an EMBL/GenBank/DDBJ whole genome shotgun (WGS) entry which is preliminary data.</text>
</comment>
<dbReference type="GO" id="GO:0008270">
    <property type="term" value="F:zinc ion binding"/>
    <property type="evidence" value="ECO:0007669"/>
    <property type="project" value="UniProtKB-UniRule"/>
</dbReference>